<dbReference type="EMBL" id="CAJJDP010000089">
    <property type="protein sequence ID" value="CAD8187304.1"/>
    <property type="molecule type" value="Genomic_DNA"/>
</dbReference>
<proteinExistence type="predicted"/>
<evidence type="ECO:0000313" key="1">
    <source>
        <dbReference type="EMBL" id="CAD8187304.1"/>
    </source>
</evidence>
<keyword evidence="2" id="KW-1185">Reference proteome</keyword>
<accession>A0A8S1WB62</accession>
<organism evidence="1 2">
    <name type="scientific">Paramecium octaurelia</name>
    <dbReference type="NCBI Taxonomy" id="43137"/>
    <lineage>
        <taxon>Eukaryota</taxon>
        <taxon>Sar</taxon>
        <taxon>Alveolata</taxon>
        <taxon>Ciliophora</taxon>
        <taxon>Intramacronucleata</taxon>
        <taxon>Oligohymenophorea</taxon>
        <taxon>Peniculida</taxon>
        <taxon>Parameciidae</taxon>
        <taxon>Paramecium</taxon>
    </lineage>
</organism>
<comment type="caution">
    <text evidence="1">The sequence shown here is derived from an EMBL/GenBank/DDBJ whole genome shotgun (WGS) entry which is preliminary data.</text>
</comment>
<gene>
    <name evidence="1" type="ORF">POCTA_138.1.T0900025</name>
</gene>
<protein>
    <submittedName>
        <fullName evidence="1">Uncharacterized protein</fullName>
    </submittedName>
</protein>
<evidence type="ECO:0000313" key="2">
    <source>
        <dbReference type="Proteomes" id="UP000683925"/>
    </source>
</evidence>
<name>A0A8S1WB62_PAROT</name>
<dbReference type="Proteomes" id="UP000683925">
    <property type="component" value="Unassembled WGS sequence"/>
</dbReference>
<sequence length="102" mass="12023">MIIKNQTLIDKVIDVLRYDQEDKRPLQLFLQKLDLFSQHIGLLMPNLKLIYFDLVGQSVDCERRVYLFLKGKVSVDSILILESCQILKPTIMPELFIIRLFK</sequence>
<dbReference type="AlphaFoldDB" id="A0A8S1WB62"/>
<reference evidence="1" key="1">
    <citation type="submission" date="2021-01" db="EMBL/GenBank/DDBJ databases">
        <authorList>
            <consortium name="Genoscope - CEA"/>
            <person name="William W."/>
        </authorList>
    </citation>
    <scope>NUCLEOTIDE SEQUENCE</scope>
</reference>